<organism evidence="3 4">
    <name type="scientific">Dulcicalothrix desertica PCC 7102</name>
    <dbReference type="NCBI Taxonomy" id="232991"/>
    <lineage>
        <taxon>Bacteria</taxon>
        <taxon>Bacillati</taxon>
        <taxon>Cyanobacteriota</taxon>
        <taxon>Cyanophyceae</taxon>
        <taxon>Nostocales</taxon>
        <taxon>Calotrichaceae</taxon>
        <taxon>Dulcicalothrix</taxon>
    </lineage>
</organism>
<evidence type="ECO:0000313" key="3">
    <source>
        <dbReference type="EMBL" id="RUS94000.1"/>
    </source>
</evidence>
<dbReference type="EMBL" id="RSCL01000052">
    <property type="protein sequence ID" value="RUS94000.1"/>
    <property type="molecule type" value="Genomic_DNA"/>
</dbReference>
<accession>A0A3S1C2B3</accession>
<sequence length="114" mass="12674">MARYNIKSKDLASELDISANAMSALRKAKTMPRIDGLALNLMCNALNELAEDLEAPITPGDLLDYSIDPKNPPDADKVFSLIKRKRARRKNLLKEQENDAAHESKLTPERKGVA</sequence>
<evidence type="ECO:0000259" key="2">
    <source>
        <dbReference type="Pfam" id="PF13443"/>
    </source>
</evidence>
<evidence type="ECO:0000256" key="1">
    <source>
        <dbReference type="SAM" id="MobiDB-lite"/>
    </source>
</evidence>
<comment type="caution">
    <text evidence="3">The sequence shown here is derived from an EMBL/GenBank/DDBJ whole genome shotgun (WGS) entry which is preliminary data.</text>
</comment>
<feature type="region of interest" description="Disordered" evidence="1">
    <location>
        <begin position="91"/>
        <end position="114"/>
    </location>
</feature>
<proteinExistence type="predicted"/>
<reference evidence="3" key="1">
    <citation type="submission" date="2018-12" db="EMBL/GenBank/DDBJ databases">
        <authorList>
            <person name="Will S."/>
            <person name="Neumann-Schaal M."/>
            <person name="Henke P."/>
        </authorList>
    </citation>
    <scope>NUCLEOTIDE SEQUENCE</scope>
    <source>
        <strain evidence="3">PCC 7102</strain>
    </source>
</reference>
<keyword evidence="4" id="KW-1185">Reference proteome</keyword>
<feature type="compositionally biased region" description="Basic and acidic residues" evidence="1">
    <location>
        <begin position="92"/>
        <end position="114"/>
    </location>
</feature>
<evidence type="ECO:0000313" key="4">
    <source>
        <dbReference type="Proteomes" id="UP000271624"/>
    </source>
</evidence>
<name>A0A3S1C2B3_9CYAN</name>
<dbReference type="Pfam" id="PF13443">
    <property type="entry name" value="HTH_26"/>
    <property type="match status" value="1"/>
</dbReference>
<reference evidence="3" key="2">
    <citation type="journal article" date="2019" name="Genome Biol. Evol.">
        <title>Day and night: Metabolic profiles and evolutionary relationships of six axenic non-marine cyanobacteria.</title>
        <authorList>
            <person name="Will S.E."/>
            <person name="Henke P."/>
            <person name="Boedeker C."/>
            <person name="Huang S."/>
            <person name="Brinkmann H."/>
            <person name="Rohde M."/>
            <person name="Jarek M."/>
            <person name="Friedl T."/>
            <person name="Seufert S."/>
            <person name="Schumacher M."/>
            <person name="Overmann J."/>
            <person name="Neumann-Schaal M."/>
            <person name="Petersen J."/>
        </authorList>
    </citation>
    <scope>NUCLEOTIDE SEQUENCE [LARGE SCALE GENOMIC DNA]</scope>
    <source>
        <strain evidence="3">PCC 7102</strain>
    </source>
</reference>
<protein>
    <recommendedName>
        <fullName evidence="2">HTH cro/C1-type domain-containing protein</fullName>
    </recommendedName>
</protein>
<dbReference type="Proteomes" id="UP000271624">
    <property type="component" value="Unassembled WGS sequence"/>
</dbReference>
<feature type="domain" description="HTH cro/C1-type" evidence="2">
    <location>
        <begin position="1"/>
        <end position="53"/>
    </location>
</feature>
<dbReference type="InterPro" id="IPR001387">
    <property type="entry name" value="Cro/C1-type_HTH"/>
</dbReference>
<dbReference type="AlphaFoldDB" id="A0A3S1C2B3"/>
<gene>
    <name evidence="3" type="ORF">DSM106972_094710</name>
</gene>